<feature type="repeat" description="WD" evidence="3">
    <location>
        <begin position="1207"/>
        <end position="1238"/>
    </location>
</feature>
<evidence type="ECO:0000256" key="3">
    <source>
        <dbReference type="PROSITE-ProRule" id="PRU00221"/>
    </source>
</evidence>
<evidence type="ECO:0000256" key="4">
    <source>
        <dbReference type="SAM" id="MobiDB-lite"/>
    </source>
</evidence>
<keyword evidence="2" id="KW-0677">Repeat</keyword>
<dbReference type="PANTHER" id="PTHR19879">
    <property type="entry name" value="TRANSCRIPTION INITIATION FACTOR TFIID"/>
    <property type="match status" value="1"/>
</dbReference>
<evidence type="ECO:0000256" key="2">
    <source>
        <dbReference type="ARBA" id="ARBA00022737"/>
    </source>
</evidence>
<dbReference type="CDD" id="cd06503">
    <property type="entry name" value="ATP-synt_Fo_b"/>
    <property type="match status" value="1"/>
</dbReference>
<dbReference type="EMBL" id="AP018664">
    <property type="protein sequence ID" value="BBD96704.1"/>
    <property type="molecule type" value="Genomic_DNA"/>
</dbReference>
<dbReference type="InterPro" id="IPR036322">
    <property type="entry name" value="WD40_repeat_dom_sf"/>
</dbReference>
<feature type="region of interest" description="Disordered" evidence="4">
    <location>
        <begin position="1568"/>
        <end position="1596"/>
    </location>
</feature>
<dbReference type="PROSITE" id="PS50294">
    <property type="entry name" value="WD_REPEATS_REGION"/>
    <property type="match status" value="10"/>
</dbReference>
<feature type="domain" description="Novel STAND NTPase 1" evidence="5">
    <location>
        <begin position="216"/>
        <end position="644"/>
    </location>
</feature>
<dbReference type="PRINTS" id="PR00320">
    <property type="entry name" value="GPROTEINBRPT"/>
</dbReference>
<evidence type="ECO:0000259" key="5">
    <source>
        <dbReference type="Pfam" id="PF20703"/>
    </source>
</evidence>
<feature type="repeat" description="WD" evidence="3">
    <location>
        <begin position="1035"/>
        <end position="1076"/>
    </location>
</feature>
<organism evidence="6 7">
    <name type="scientific">Sphingobium amiense</name>
    <dbReference type="NCBI Taxonomy" id="135719"/>
    <lineage>
        <taxon>Bacteria</taxon>
        <taxon>Pseudomonadati</taxon>
        <taxon>Pseudomonadota</taxon>
        <taxon>Alphaproteobacteria</taxon>
        <taxon>Sphingomonadales</taxon>
        <taxon>Sphingomonadaceae</taxon>
        <taxon>Sphingobium</taxon>
    </lineage>
</organism>
<dbReference type="SUPFAM" id="SSF52540">
    <property type="entry name" value="P-loop containing nucleoside triphosphate hydrolases"/>
    <property type="match status" value="1"/>
</dbReference>
<feature type="repeat" description="WD" evidence="3">
    <location>
        <begin position="1121"/>
        <end position="1154"/>
    </location>
</feature>
<reference evidence="6 7" key="1">
    <citation type="submission" date="2018-05" db="EMBL/GenBank/DDBJ databases">
        <title>Complete Genome Sequence of the Nonylphenol-Degrading Bacterium Sphingobium amiense DSM 16289T.</title>
        <authorList>
            <person name="Ootsuka M."/>
            <person name="Nishizawa T."/>
            <person name="Ohta H."/>
        </authorList>
    </citation>
    <scope>NUCLEOTIDE SEQUENCE [LARGE SCALE GENOMIC DNA]</scope>
    <source>
        <strain evidence="6 7">DSM 16289</strain>
    </source>
</reference>
<gene>
    <name evidence="6" type="ORF">SAMIE_1002050</name>
</gene>
<dbReference type="InterPro" id="IPR020472">
    <property type="entry name" value="WD40_PAC1"/>
</dbReference>
<evidence type="ECO:0000256" key="1">
    <source>
        <dbReference type="ARBA" id="ARBA00022574"/>
    </source>
</evidence>
<proteinExistence type="predicted"/>
<dbReference type="Pfam" id="PF00400">
    <property type="entry name" value="WD40"/>
    <property type="match status" value="11"/>
</dbReference>
<accession>A0A494VWC4</accession>
<evidence type="ECO:0000313" key="6">
    <source>
        <dbReference type="EMBL" id="BBD96704.1"/>
    </source>
</evidence>
<dbReference type="CDD" id="cd00200">
    <property type="entry name" value="WD40"/>
    <property type="match status" value="3"/>
</dbReference>
<feature type="repeat" description="WD" evidence="3">
    <location>
        <begin position="1078"/>
        <end position="1119"/>
    </location>
</feature>
<dbReference type="Proteomes" id="UP000279959">
    <property type="component" value="Chromosome"/>
</dbReference>
<dbReference type="InterPro" id="IPR014721">
    <property type="entry name" value="Ribsml_uS5_D2-typ_fold_subgr"/>
</dbReference>
<feature type="repeat" description="WD" evidence="3">
    <location>
        <begin position="1507"/>
        <end position="1548"/>
    </location>
</feature>
<dbReference type="SMART" id="SM00320">
    <property type="entry name" value="WD40"/>
    <property type="match status" value="14"/>
</dbReference>
<dbReference type="Gene3D" id="2.130.10.10">
    <property type="entry name" value="YVTN repeat-like/Quinoprotein amine dehydrogenase"/>
    <property type="match status" value="4"/>
</dbReference>
<feature type="repeat" description="WD" evidence="3">
    <location>
        <begin position="1293"/>
        <end position="1324"/>
    </location>
</feature>
<feature type="repeat" description="WD" evidence="3">
    <location>
        <begin position="1164"/>
        <end position="1196"/>
    </location>
</feature>
<feature type="repeat" description="WD" evidence="3">
    <location>
        <begin position="1464"/>
        <end position="1505"/>
    </location>
</feature>
<sequence length="1596" mass="171030">MSSVTHQPYCASLLLAGPAGGEVCKVLGLRVAFDPPVLERELVKVDRAPVNNVHNGELGLSAKRASTVALQLLFRESNHNHPVQRLWIEIDPPSLLVTGRSAELLFGLVAYLHLGAPNLPKGVPDSDFMATGLLDSDGNVGSVEAVAVKVRAALASGPKVGTRLFYPRADEAQIGDDLRAECRSNGLILCPVDRIDEALDVLGVPILGSWPSSLSPFRALEAFDTRFSRVFFGRQREVEALTSLLEARAAAGRSGALIIGASGAGKSSFCLAGVLPALIKRKPGLQYAVWRPRDAASGLGDEPADEQRLAQSILSQWQVRDEKQRGMALAVAPEGAPSLQDLPACLATEAGQCSVLVIDQFEELFTLNFTPQARIGLAHLLQALQARGIWVIGTLRSEFYASYLELADEEGQVVLTPLFEGDGQYNLPRMSRDAFSQVITRPAELAGLQFEQRANGVSLAQTLLADAMATDDALPLLGFALQKLYDARELPEAGDLADATFPRTLGFAAYEKLGGLAGAIGTVAADAYSALDSKAQAELPGLLDALAVPSADGTRETARPAPIDQWPLGTPGRRLIDALTAICVLVSEQGTTPDAPAVVRVAHEALFSHWEQAAKLLNDSRQNRLLIEEFRQKAKVWDDEDHPRDRLLTSPRDIVNANAIRALVPVVARNAALTAFLDASASRVRRQRNVRYFSAATIAVVLAGSTVWALVERDRAAVSQRFAEAKATEAKEEALAAISARNSARDQTKIANQARMLAQAAAVSEAKQRAEALRQRDLALTATRLATRQQQRAEAQTAEARRQRSRAVAQLAGQAVEQGDAMSGLLLARSQLDPVDEASWTGAAETALLQAYLGNRERMALRLGDDNRVSQIKALSPDGRRAVVAHEDGTTLIWTFDAATPSSIALPQLGMGSHYAQFSNDSQKLVTANVKNGTVIWELKTDQPLAIPLQGTGDKAAIASFSRDGQHVITTAIDWTALISTVNGKLKLTIGSEAGPVAIQRAALSSDGRFAISLSHPNIAHLWKLDADPPVPVPLPGHYSALDAFAFSPDGRQLVTASDDNTLRIWNLDTDPLNSIVLTGHTHRVSSIAFSPDGSRIATGSSDGTARIWNARGNMSAVAVLEGHSRFVTHVTFSPDGERVLTGSGDGTARIWTLGKETPSSIVLAGHQASVEAAEFSQDGRYVTTVAFDGTVRRWDSTPDNSNVIVLAGHMQGLTSAAFSPDGRSVVTTSDDKTARVWPLIGGGRISMPLVGHTQTVAKAQFSPDSRRVITASYDGTARIWDMASDTPAAVTLSGHFGPLINAEFGPSDRQILTASSDGDVRIWTAARDRLQFASVKGPERYLRSARLSQDGRRLVTAFGENVARVWSLDNDHPSSILLTGHALSVNEARFSPDGRFVATASEDGTARIWRIDGGSVDYVPLAGHDIVEDVIFSPDGLHVVTLYIDGTARMWDLTLWPLRSVLLSGHSTRIHSAEFSPDGKRLVTASADGTARIWKVDHDLATAAILAGHRGAVVSASFSPDGRRVVTASSDGTARVWDVPDTRELLPLVDAVITRCLTLQQRELAGLDPSDEQRTSGPATGSCVDRSTVPQTRQH</sequence>
<dbReference type="InterPro" id="IPR001680">
    <property type="entry name" value="WD40_rpt"/>
</dbReference>
<feature type="repeat" description="WD" evidence="3">
    <location>
        <begin position="1428"/>
        <end position="1454"/>
    </location>
</feature>
<dbReference type="PROSITE" id="PS00678">
    <property type="entry name" value="WD_REPEATS_1"/>
    <property type="match status" value="4"/>
</dbReference>
<evidence type="ECO:0000313" key="7">
    <source>
        <dbReference type="Proteomes" id="UP000279959"/>
    </source>
</evidence>
<dbReference type="PANTHER" id="PTHR19879:SF9">
    <property type="entry name" value="TRANSCRIPTION INITIATION FACTOR TFIID SUBUNIT 5"/>
    <property type="match status" value="1"/>
</dbReference>
<dbReference type="GO" id="GO:0006367">
    <property type="term" value="P:transcription initiation at RNA polymerase II promoter"/>
    <property type="evidence" value="ECO:0007669"/>
    <property type="project" value="TreeGrafter"/>
</dbReference>
<dbReference type="SUPFAM" id="SSF50978">
    <property type="entry name" value="WD40 repeat-like"/>
    <property type="match status" value="3"/>
</dbReference>
<keyword evidence="7" id="KW-1185">Reference proteome</keyword>
<dbReference type="InterPro" id="IPR015943">
    <property type="entry name" value="WD40/YVTN_repeat-like_dom_sf"/>
</dbReference>
<dbReference type="InterPro" id="IPR019775">
    <property type="entry name" value="WD40_repeat_CS"/>
</dbReference>
<protein>
    <recommendedName>
        <fullName evidence="5">Novel STAND NTPase 1 domain-containing protein</fullName>
    </recommendedName>
</protein>
<name>A0A494VWC4_9SPHN</name>
<dbReference type="KEGG" id="sami:SAMIE_1002050"/>
<dbReference type="InterPro" id="IPR027417">
    <property type="entry name" value="P-loop_NTPase"/>
</dbReference>
<dbReference type="InterPro" id="IPR049052">
    <property type="entry name" value="nSTAND1"/>
</dbReference>
<dbReference type="PROSITE" id="PS50082">
    <property type="entry name" value="WD_REPEATS_2"/>
    <property type="match status" value="11"/>
</dbReference>
<feature type="repeat" description="WD" evidence="3">
    <location>
        <begin position="1379"/>
        <end position="1420"/>
    </location>
</feature>
<dbReference type="Gene3D" id="3.30.230.10">
    <property type="match status" value="1"/>
</dbReference>
<dbReference type="Pfam" id="PF20703">
    <property type="entry name" value="nSTAND1"/>
    <property type="match status" value="1"/>
</dbReference>
<keyword evidence="1 3" id="KW-0853">WD repeat</keyword>
<feature type="repeat" description="WD" evidence="3">
    <location>
        <begin position="1250"/>
        <end position="1291"/>
    </location>
</feature>